<dbReference type="PROSITE" id="PS01071">
    <property type="entry name" value="GRPE"/>
    <property type="match status" value="1"/>
</dbReference>
<dbReference type="AlphaFoldDB" id="A0A1H3Q1M8"/>
<dbReference type="PANTHER" id="PTHR21237:SF23">
    <property type="entry name" value="GRPE PROTEIN HOMOLOG, MITOCHONDRIAL"/>
    <property type="match status" value="1"/>
</dbReference>
<feature type="compositionally biased region" description="Basic and acidic residues" evidence="7">
    <location>
        <begin position="1"/>
        <end position="10"/>
    </location>
</feature>
<dbReference type="SUPFAM" id="SSF58014">
    <property type="entry name" value="Coiled-coil domain of nucleotide exchange factor GrpE"/>
    <property type="match status" value="1"/>
</dbReference>
<sequence>MEGAEDKSAEDTASAEPDSSTSTPDLDVLIDKWKRALAEAENARKRAEASHLEGRHHGIATAVEALAPAYDAICGAVEAAQSGPDANNPRITAHLDGLGSIKAAFETGLKALGVRTIAPKDTPFDPVLHEAMQIHETDEQEPGEVLVLHRPGFAIGSRLIRPAHVTVSATPIRPADT</sequence>
<dbReference type="PRINTS" id="PR00773">
    <property type="entry name" value="GRPEPROTEIN"/>
</dbReference>
<dbReference type="GO" id="GO:0000774">
    <property type="term" value="F:adenyl-nucleotide exchange factor activity"/>
    <property type="evidence" value="ECO:0007669"/>
    <property type="project" value="InterPro"/>
</dbReference>
<evidence type="ECO:0000256" key="1">
    <source>
        <dbReference type="ARBA" id="ARBA00009054"/>
    </source>
</evidence>
<organism evidence="8 9">
    <name type="scientific">Jannaschia faecimaris</name>
    <dbReference type="NCBI Taxonomy" id="1244108"/>
    <lineage>
        <taxon>Bacteria</taxon>
        <taxon>Pseudomonadati</taxon>
        <taxon>Pseudomonadota</taxon>
        <taxon>Alphaproteobacteria</taxon>
        <taxon>Rhodobacterales</taxon>
        <taxon>Roseobacteraceae</taxon>
        <taxon>Jannaschia</taxon>
    </lineage>
</organism>
<comment type="subcellular location">
    <subcellularLocation>
        <location evidence="4">Cytoplasm</location>
    </subcellularLocation>
</comment>
<keyword evidence="4" id="KW-0963">Cytoplasm</keyword>
<reference evidence="9" key="1">
    <citation type="submission" date="2016-10" db="EMBL/GenBank/DDBJ databases">
        <authorList>
            <person name="Varghese N."/>
            <person name="Submissions S."/>
        </authorList>
    </citation>
    <scope>NUCLEOTIDE SEQUENCE [LARGE SCALE GENOMIC DNA]</scope>
    <source>
        <strain evidence="9">DSM 100420</strain>
    </source>
</reference>
<keyword evidence="9" id="KW-1185">Reference proteome</keyword>
<evidence type="ECO:0000256" key="6">
    <source>
        <dbReference type="RuleBase" id="RU004478"/>
    </source>
</evidence>
<dbReference type="Gene3D" id="2.30.22.10">
    <property type="entry name" value="Head domain of nucleotide exchange factor GrpE"/>
    <property type="match status" value="1"/>
</dbReference>
<evidence type="ECO:0000313" key="9">
    <source>
        <dbReference type="Proteomes" id="UP000198914"/>
    </source>
</evidence>
<protein>
    <recommendedName>
        <fullName evidence="4 5">Protein GrpE</fullName>
    </recommendedName>
    <alternativeName>
        <fullName evidence="4">HSP-70 cofactor</fullName>
    </alternativeName>
</protein>
<dbReference type="GO" id="GO:0051087">
    <property type="term" value="F:protein-folding chaperone binding"/>
    <property type="evidence" value="ECO:0007669"/>
    <property type="project" value="InterPro"/>
</dbReference>
<name>A0A1H3Q1M8_9RHOB</name>
<evidence type="ECO:0000256" key="5">
    <source>
        <dbReference type="RuleBase" id="RU000639"/>
    </source>
</evidence>
<dbReference type="InterPro" id="IPR009012">
    <property type="entry name" value="GrpE_head"/>
</dbReference>
<dbReference type="HAMAP" id="MF_01151">
    <property type="entry name" value="GrpE"/>
    <property type="match status" value="1"/>
</dbReference>
<keyword evidence="2 4" id="KW-0346">Stress response</keyword>
<evidence type="ECO:0000313" key="8">
    <source>
        <dbReference type="EMBL" id="SDZ07038.1"/>
    </source>
</evidence>
<dbReference type="GO" id="GO:0051082">
    <property type="term" value="F:unfolded protein binding"/>
    <property type="evidence" value="ECO:0007669"/>
    <property type="project" value="TreeGrafter"/>
</dbReference>
<dbReference type="Gene3D" id="3.90.20.20">
    <property type="match status" value="1"/>
</dbReference>
<gene>
    <name evidence="4" type="primary">grpE</name>
    <name evidence="8" type="ORF">SAMN05444004_105264</name>
</gene>
<keyword evidence="3 4" id="KW-0143">Chaperone</keyword>
<feature type="region of interest" description="Disordered" evidence="7">
    <location>
        <begin position="1"/>
        <end position="27"/>
    </location>
</feature>
<dbReference type="SUPFAM" id="SSF51064">
    <property type="entry name" value="Head domain of nucleotide exchange factor GrpE"/>
    <property type="match status" value="1"/>
</dbReference>
<evidence type="ECO:0000256" key="4">
    <source>
        <dbReference type="HAMAP-Rule" id="MF_01151"/>
    </source>
</evidence>
<evidence type="ECO:0000256" key="7">
    <source>
        <dbReference type="SAM" id="MobiDB-lite"/>
    </source>
</evidence>
<dbReference type="InterPro" id="IPR013805">
    <property type="entry name" value="GrpE_CC"/>
</dbReference>
<dbReference type="EMBL" id="FNPX01000005">
    <property type="protein sequence ID" value="SDZ07038.1"/>
    <property type="molecule type" value="Genomic_DNA"/>
</dbReference>
<dbReference type="RefSeq" id="WP_092644862.1">
    <property type="nucleotide sequence ID" value="NZ_FNPX01000005.1"/>
</dbReference>
<comment type="similarity">
    <text evidence="1 4 6">Belongs to the GrpE family.</text>
</comment>
<proteinExistence type="inferred from homology"/>
<evidence type="ECO:0000256" key="2">
    <source>
        <dbReference type="ARBA" id="ARBA00023016"/>
    </source>
</evidence>
<comment type="subunit">
    <text evidence="4">Homodimer.</text>
</comment>
<accession>A0A1H3Q1M8</accession>
<dbReference type="Pfam" id="PF01025">
    <property type="entry name" value="GrpE"/>
    <property type="match status" value="1"/>
</dbReference>
<dbReference type="OrthoDB" id="9789811at2"/>
<dbReference type="GO" id="GO:0006457">
    <property type="term" value="P:protein folding"/>
    <property type="evidence" value="ECO:0007669"/>
    <property type="project" value="InterPro"/>
</dbReference>
<dbReference type="GO" id="GO:0005737">
    <property type="term" value="C:cytoplasm"/>
    <property type="evidence" value="ECO:0007669"/>
    <property type="project" value="UniProtKB-SubCell"/>
</dbReference>
<dbReference type="STRING" id="1244108.SAMN05444004_105264"/>
<dbReference type="CDD" id="cd00446">
    <property type="entry name" value="GrpE"/>
    <property type="match status" value="1"/>
</dbReference>
<dbReference type="Proteomes" id="UP000198914">
    <property type="component" value="Unassembled WGS sequence"/>
</dbReference>
<dbReference type="PANTHER" id="PTHR21237">
    <property type="entry name" value="GRPE PROTEIN"/>
    <property type="match status" value="1"/>
</dbReference>
<comment type="function">
    <text evidence="4 5">Participates actively in the response to hyperosmotic and heat shock by preventing the aggregation of stress-denatured proteins, in association with DnaK and GrpE. It is the nucleotide exchange factor for DnaK and may function as a thermosensor. Unfolded proteins bind initially to DnaJ; upon interaction with the DnaJ-bound protein, DnaK hydrolyzes its bound ATP, resulting in the formation of a stable complex. GrpE releases ADP from DnaK; ATP binding to DnaK triggers the release of the substrate protein, thus completing the reaction cycle. Several rounds of ATP-dependent interactions between DnaJ, DnaK and GrpE are required for fully efficient folding.</text>
</comment>
<dbReference type="GO" id="GO:0042803">
    <property type="term" value="F:protein homodimerization activity"/>
    <property type="evidence" value="ECO:0007669"/>
    <property type="project" value="InterPro"/>
</dbReference>
<dbReference type="InterPro" id="IPR000740">
    <property type="entry name" value="GrpE"/>
</dbReference>
<evidence type="ECO:0000256" key="3">
    <source>
        <dbReference type="ARBA" id="ARBA00023186"/>
    </source>
</evidence>